<gene>
    <name evidence="3" type="ORF">Verru16b_02837</name>
</gene>
<dbReference type="KEGG" id="obg:Verru16b_02837"/>
<proteinExistence type="predicted"/>
<dbReference type="Proteomes" id="UP000095228">
    <property type="component" value="Chromosome"/>
</dbReference>
<name>A0A1D8AXZ2_9BACT</name>
<keyword evidence="1" id="KW-0328">Glycosyltransferase</keyword>
<reference evidence="3 4" key="1">
    <citation type="submission" date="2016-06" db="EMBL/GenBank/DDBJ databases">
        <title>Three novel species with peptidoglycan cell walls form the new genus Lacunisphaera gen. nov. in the family Opitutaceae of the verrucomicrobial subdivision 4.</title>
        <authorList>
            <person name="Rast P."/>
            <person name="Gloeckner I."/>
            <person name="Jogler M."/>
            <person name="Boedeker C."/>
            <person name="Jeske O."/>
            <person name="Wiegand S."/>
            <person name="Reinhardt R."/>
            <person name="Schumann P."/>
            <person name="Rohde M."/>
            <person name="Spring S."/>
            <person name="Gloeckner F.O."/>
            <person name="Jogler C."/>
        </authorList>
    </citation>
    <scope>NUCLEOTIDE SEQUENCE [LARGE SCALE GENOMIC DNA]</scope>
    <source>
        <strain evidence="3 4">IG16b</strain>
    </source>
</reference>
<dbReference type="GO" id="GO:0016020">
    <property type="term" value="C:membrane"/>
    <property type="evidence" value="ECO:0007669"/>
    <property type="project" value="InterPro"/>
</dbReference>
<evidence type="ECO:0000256" key="2">
    <source>
        <dbReference type="ARBA" id="ARBA00022679"/>
    </source>
</evidence>
<evidence type="ECO:0000256" key="1">
    <source>
        <dbReference type="ARBA" id="ARBA00022676"/>
    </source>
</evidence>
<accession>A0A1D8AXZ2</accession>
<dbReference type="PANTHER" id="PTHR11927">
    <property type="entry name" value="GALACTOSIDE 2-L-FUCOSYLTRANSFERASE"/>
    <property type="match status" value="1"/>
</dbReference>
<dbReference type="PANTHER" id="PTHR11927:SF9">
    <property type="entry name" value="L-FUCOSYLTRANSFERASE"/>
    <property type="match status" value="1"/>
</dbReference>
<dbReference type="AlphaFoldDB" id="A0A1D8AXZ2"/>
<dbReference type="GO" id="GO:0008107">
    <property type="term" value="F:galactoside 2-alpha-L-fucosyltransferase activity"/>
    <property type="evidence" value="ECO:0007669"/>
    <property type="project" value="InterPro"/>
</dbReference>
<dbReference type="GO" id="GO:0005975">
    <property type="term" value="P:carbohydrate metabolic process"/>
    <property type="evidence" value="ECO:0007669"/>
    <property type="project" value="InterPro"/>
</dbReference>
<dbReference type="RefSeq" id="WP_069962866.1">
    <property type="nucleotide sequence ID" value="NZ_CP016094.1"/>
</dbReference>
<dbReference type="InterPro" id="IPR002516">
    <property type="entry name" value="Glyco_trans_11"/>
</dbReference>
<dbReference type="OrthoDB" id="9794601at2"/>
<dbReference type="CDD" id="cd11301">
    <property type="entry name" value="Fut1_Fut2_like"/>
    <property type="match status" value="1"/>
</dbReference>
<dbReference type="EMBL" id="CP016094">
    <property type="protein sequence ID" value="AOS45750.1"/>
    <property type="molecule type" value="Genomic_DNA"/>
</dbReference>
<protein>
    <submittedName>
        <fullName evidence="3">Glycosyl transferase family 11</fullName>
    </submittedName>
</protein>
<evidence type="ECO:0000313" key="3">
    <source>
        <dbReference type="EMBL" id="AOS45750.1"/>
    </source>
</evidence>
<keyword evidence="2 3" id="KW-0808">Transferase</keyword>
<organism evidence="3 4">
    <name type="scientific">Lacunisphaera limnophila</name>
    <dbReference type="NCBI Taxonomy" id="1838286"/>
    <lineage>
        <taxon>Bacteria</taxon>
        <taxon>Pseudomonadati</taxon>
        <taxon>Verrucomicrobiota</taxon>
        <taxon>Opitutia</taxon>
        <taxon>Opitutales</taxon>
        <taxon>Opitutaceae</taxon>
        <taxon>Lacunisphaera</taxon>
    </lineage>
</organism>
<dbReference type="STRING" id="1838286.Verru16b_02837"/>
<dbReference type="Pfam" id="PF01531">
    <property type="entry name" value="Glyco_transf_11"/>
    <property type="match status" value="1"/>
</dbReference>
<keyword evidence="4" id="KW-1185">Reference proteome</keyword>
<dbReference type="PATRIC" id="fig|1838286.3.peg.2852"/>
<evidence type="ECO:0000313" key="4">
    <source>
        <dbReference type="Proteomes" id="UP000095228"/>
    </source>
</evidence>
<sequence length="287" mass="32406">MIRVRLKGRLGNHLFQVATALALADRHRTSVVVDPCDLPEVTSDLVFTRLPVLQLDFPRHLASVAGNLLWQRVAGRTTGAILHRRTFRESSPAFDPAVLALPGDVWLDGFFQDERYFRPLAASLREWFGPARWLDRASLPQLRYILDQPAVVGLHVRRTDFLVHPVFNVCGQDYYTRAIRLMRERVPGARFAIFSDDPEWCSEHFAALDPLLVDNRGQPYAMLTDLALLSACHHQIIANSSFSWWGAWLNAHPGRQVLAPDRWSVDGSIPIETKFMAGMTTVATQAT</sequence>